<protein>
    <submittedName>
        <fullName evidence="2">Uncharacterized protein</fullName>
    </submittedName>
</protein>
<organism evidence="2 3">
    <name type="scientific">Anopheles dirus</name>
    <dbReference type="NCBI Taxonomy" id="7168"/>
    <lineage>
        <taxon>Eukaryota</taxon>
        <taxon>Metazoa</taxon>
        <taxon>Ecdysozoa</taxon>
        <taxon>Arthropoda</taxon>
        <taxon>Hexapoda</taxon>
        <taxon>Insecta</taxon>
        <taxon>Pterygota</taxon>
        <taxon>Neoptera</taxon>
        <taxon>Endopterygota</taxon>
        <taxon>Diptera</taxon>
        <taxon>Nematocera</taxon>
        <taxon>Culicoidea</taxon>
        <taxon>Culicidae</taxon>
        <taxon>Anophelinae</taxon>
        <taxon>Anopheles</taxon>
    </lineage>
</organism>
<dbReference type="AlphaFoldDB" id="A0A182N4T7"/>
<reference evidence="3" key="1">
    <citation type="submission" date="2013-03" db="EMBL/GenBank/DDBJ databases">
        <title>The Genome Sequence of Anopheles dirus WRAIR2.</title>
        <authorList>
            <consortium name="The Broad Institute Genomics Platform"/>
            <person name="Neafsey D.E."/>
            <person name="Walton C."/>
            <person name="Walker B."/>
            <person name="Young S.K."/>
            <person name="Zeng Q."/>
            <person name="Gargeya S."/>
            <person name="Fitzgerald M."/>
            <person name="Haas B."/>
            <person name="Abouelleil A."/>
            <person name="Allen A.W."/>
            <person name="Alvarado L."/>
            <person name="Arachchi H.M."/>
            <person name="Berlin A.M."/>
            <person name="Chapman S.B."/>
            <person name="Gainer-Dewar J."/>
            <person name="Goldberg J."/>
            <person name="Griggs A."/>
            <person name="Gujja S."/>
            <person name="Hansen M."/>
            <person name="Howarth C."/>
            <person name="Imamovic A."/>
            <person name="Ireland A."/>
            <person name="Larimer J."/>
            <person name="McCowan C."/>
            <person name="Murphy C."/>
            <person name="Pearson M."/>
            <person name="Poon T.W."/>
            <person name="Priest M."/>
            <person name="Roberts A."/>
            <person name="Saif S."/>
            <person name="Shea T."/>
            <person name="Sisk P."/>
            <person name="Sykes S."/>
            <person name="Wortman J."/>
            <person name="Nusbaum C."/>
            <person name="Birren B."/>
        </authorList>
    </citation>
    <scope>NUCLEOTIDE SEQUENCE [LARGE SCALE GENOMIC DNA]</scope>
    <source>
        <strain evidence="3">WRAIR2</strain>
    </source>
</reference>
<reference evidence="2" key="2">
    <citation type="submission" date="2020-05" db="UniProtKB">
        <authorList>
            <consortium name="EnsemblMetazoa"/>
        </authorList>
    </citation>
    <scope>IDENTIFICATION</scope>
    <source>
        <strain evidence="2">WRAIR2</strain>
    </source>
</reference>
<keyword evidence="3" id="KW-1185">Reference proteome</keyword>
<evidence type="ECO:0000313" key="3">
    <source>
        <dbReference type="Proteomes" id="UP000075884"/>
    </source>
</evidence>
<dbReference type="EnsemblMetazoa" id="ADIR002652-RA">
    <property type="protein sequence ID" value="ADIR002652-PA"/>
    <property type="gene ID" value="ADIR002652"/>
</dbReference>
<accession>A0A182N4T7</accession>
<dbReference type="VEuPathDB" id="VectorBase:ADIR002652"/>
<dbReference type="Proteomes" id="UP000075884">
    <property type="component" value="Unassembled WGS sequence"/>
</dbReference>
<feature type="region of interest" description="Disordered" evidence="1">
    <location>
        <begin position="1"/>
        <end position="66"/>
    </location>
</feature>
<proteinExistence type="predicted"/>
<evidence type="ECO:0000313" key="2">
    <source>
        <dbReference type="EnsemblMetazoa" id="ADIR002652-PA"/>
    </source>
</evidence>
<name>A0A182N4T7_9DIPT</name>
<evidence type="ECO:0000256" key="1">
    <source>
        <dbReference type="SAM" id="MobiDB-lite"/>
    </source>
</evidence>
<feature type="compositionally biased region" description="Basic residues" evidence="1">
    <location>
        <begin position="25"/>
        <end position="35"/>
    </location>
</feature>
<feature type="compositionally biased region" description="Low complexity" evidence="1">
    <location>
        <begin position="55"/>
        <end position="66"/>
    </location>
</feature>
<feature type="compositionally biased region" description="Gly residues" evidence="1">
    <location>
        <begin position="40"/>
        <end position="54"/>
    </location>
</feature>
<sequence length="66" mass="6399">MSRSTRRGRNVPGTAPEAGGDPGRKRGAPAARRRVPVTGGQSGAGRATPGGTGAEGYAKAAAAAVI</sequence>